<proteinExistence type="inferred from homology"/>
<dbReference type="PANTHER" id="PTHR43673:SF10">
    <property type="entry name" value="NADH DEHYDROGENASE_NAD(P)H NITROREDUCTASE XCC3605-RELATED"/>
    <property type="match status" value="1"/>
</dbReference>
<evidence type="ECO:0000313" key="4">
    <source>
        <dbReference type="EMBL" id="HIS83512.1"/>
    </source>
</evidence>
<dbReference type="Gene3D" id="3.40.109.10">
    <property type="entry name" value="NADH Oxidase"/>
    <property type="match status" value="1"/>
</dbReference>
<name>A0A9D1K465_9BACT</name>
<dbReference type="PANTHER" id="PTHR43673">
    <property type="entry name" value="NAD(P)H NITROREDUCTASE YDGI-RELATED"/>
    <property type="match status" value="1"/>
</dbReference>
<comment type="caution">
    <text evidence="4">The sequence shown here is derived from an EMBL/GenBank/DDBJ whole genome shotgun (WGS) entry which is preliminary data.</text>
</comment>
<gene>
    <name evidence="4" type="ORF">IAD41_07920</name>
</gene>
<reference evidence="4" key="2">
    <citation type="journal article" date="2021" name="PeerJ">
        <title>Extensive microbial diversity within the chicken gut microbiome revealed by metagenomics and culture.</title>
        <authorList>
            <person name="Gilroy R."/>
            <person name="Ravi A."/>
            <person name="Getino M."/>
            <person name="Pursley I."/>
            <person name="Horton D.L."/>
            <person name="Alikhan N.F."/>
            <person name="Baker D."/>
            <person name="Gharbi K."/>
            <person name="Hall N."/>
            <person name="Watson M."/>
            <person name="Adriaenssens E.M."/>
            <person name="Foster-Nyarko E."/>
            <person name="Jarju S."/>
            <person name="Secka A."/>
            <person name="Antonio M."/>
            <person name="Oren A."/>
            <person name="Chaudhuri R.R."/>
            <person name="La Ragione R."/>
            <person name="Hildebrand F."/>
            <person name="Pallen M.J."/>
        </authorList>
    </citation>
    <scope>NUCLEOTIDE SEQUENCE</scope>
    <source>
        <strain evidence="4">CHK152-2994</strain>
    </source>
</reference>
<dbReference type="InterPro" id="IPR029479">
    <property type="entry name" value="Nitroreductase"/>
</dbReference>
<accession>A0A9D1K465</accession>
<organism evidence="4 5">
    <name type="scientific">Candidatus Scatenecus faecavium</name>
    <dbReference type="NCBI Taxonomy" id="2840915"/>
    <lineage>
        <taxon>Bacteria</taxon>
        <taxon>Candidatus Scatenecus</taxon>
    </lineage>
</organism>
<comment type="similarity">
    <text evidence="1">Belongs to the nitroreductase family.</text>
</comment>
<keyword evidence="2" id="KW-0560">Oxidoreductase</keyword>
<dbReference type="Proteomes" id="UP000824139">
    <property type="component" value="Unassembled WGS sequence"/>
</dbReference>
<evidence type="ECO:0000313" key="5">
    <source>
        <dbReference type="Proteomes" id="UP000824139"/>
    </source>
</evidence>
<dbReference type="SUPFAM" id="SSF55469">
    <property type="entry name" value="FMN-dependent nitroreductase-like"/>
    <property type="match status" value="1"/>
</dbReference>
<dbReference type="EMBL" id="DVJO01000171">
    <property type="protein sequence ID" value="HIS83512.1"/>
    <property type="molecule type" value="Genomic_DNA"/>
</dbReference>
<feature type="domain" description="Nitroreductase" evidence="3">
    <location>
        <begin position="6"/>
        <end position="189"/>
    </location>
</feature>
<sequence length="218" mass="24411">MVANAILNRKSVRSYSDKPVEDKIIKEILTAGMMAPSWVNVQPWHFIVVKNQAVKDKLSIAANNQNQVKNASAVVCCVADMTAWEDDKFSKVMEKQGRNADVRNYILSNPVLNPSLLGEYETLLRTIEQMSYAIGYMTLRAEELVVGCCIVGAIANELTHNENNAATTVKELLGLNEKQILISLLTLGYEKEHIKTVKSRKDFDEVVSFEKLGEKYSV</sequence>
<dbReference type="InterPro" id="IPR000415">
    <property type="entry name" value="Nitroreductase-like"/>
</dbReference>
<evidence type="ECO:0000259" key="3">
    <source>
        <dbReference type="Pfam" id="PF00881"/>
    </source>
</evidence>
<evidence type="ECO:0000256" key="2">
    <source>
        <dbReference type="ARBA" id="ARBA00023002"/>
    </source>
</evidence>
<dbReference type="GO" id="GO:0016491">
    <property type="term" value="F:oxidoreductase activity"/>
    <property type="evidence" value="ECO:0007669"/>
    <property type="project" value="UniProtKB-KW"/>
</dbReference>
<evidence type="ECO:0000256" key="1">
    <source>
        <dbReference type="ARBA" id="ARBA00007118"/>
    </source>
</evidence>
<dbReference type="Pfam" id="PF00881">
    <property type="entry name" value="Nitroreductase"/>
    <property type="match status" value="1"/>
</dbReference>
<protein>
    <submittedName>
        <fullName evidence="4">Nitroreductase family protein</fullName>
    </submittedName>
</protein>
<reference evidence="4" key="1">
    <citation type="submission" date="2020-10" db="EMBL/GenBank/DDBJ databases">
        <authorList>
            <person name="Gilroy R."/>
        </authorList>
    </citation>
    <scope>NUCLEOTIDE SEQUENCE</scope>
    <source>
        <strain evidence="4">CHK152-2994</strain>
    </source>
</reference>
<dbReference type="AlphaFoldDB" id="A0A9D1K465"/>